<feature type="region of interest" description="Disordered" evidence="5">
    <location>
        <begin position="480"/>
        <end position="515"/>
    </location>
</feature>
<proteinExistence type="predicted"/>
<keyword evidence="4" id="KW-0472">Membrane</keyword>
<gene>
    <name evidence="6" type="ORF">ANANG_G00299970</name>
</gene>
<evidence type="ECO:0000313" key="7">
    <source>
        <dbReference type="Proteomes" id="UP001044222"/>
    </source>
</evidence>
<dbReference type="PANTHER" id="PTHR14514:SF2">
    <property type="entry name" value="A-KINASE ANCHOR PROTEIN 6"/>
    <property type="match status" value="1"/>
</dbReference>
<comment type="subcellular location">
    <subcellularLocation>
        <location evidence="1">Endomembrane system</location>
    </subcellularLocation>
</comment>
<evidence type="ECO:0008006" key="8">
    <source>
        <dbReference type="Google" id="ProtNLM"/>
    </source>
</evidence>
<reference evidence="6" key="1">
    <citation type="submission" date="2021-01" db="EMBL/GenBank/DDBJ databases">
        <title>A chromosome-scale assembly of European eel, Anguilla anguilla.</title>
        <authorList>
            <person name="Henkel C."/>
            <person name="Jong-Raadsen S.A."/>
            <person name="Dufour S."/>
            <person name="Weltzien F.-A."/>
            <person name="Palstra A.P."/>
            <person name="Pelster B."/>
            <person name="Spaink H.P."/>
            <person name="Van Den Thillart G.E."/>
            <person name="Jansen H."/>
            <person name="Zahm M."/>
            <person name="Klopp C."/>
            <person name="Cedric C."/>
            <person name="Louis A."/>
            <person name="Berthelot C."/>
            <person name="Parey E."/>
            <person name="Roest Crollius H."/>
            <person name="Montfort J."/>
            <person name="Robinson-Rechavi M."/>
            <person name="Bucao C."/>
            <person name="Bouchez O."/>
            <person name="Gislard M."/>
            <person name="Lluch J."/>
            <person name="Milhes M."/>
            <person name="Lampietro C."/>
            <person name="Lopez Roques C."/>
            <person name="Donnadieu C."/>
            <person name="Braasch I."/>
            <person name="Desvignes T."/>
            <person name="Postlethwait J."/>
            <person name="Bobe J."/>
            <person name="Guiguen Y."/>
            <person name="Dirks R."/>
        </authorList>
    </citation>
    <scope>NUCLEOTIDE SEQUENCE</scope>
    <source>
        <strain evidence="6">Tag_6206</strain>
        <tissue evidence="6">Liver</tissue>
    </source>
</reference>
<evidence type="ECO:0000313" key="6">
    <source>
        <dbReference type="EMBL" id="KAG5831070.1"/>
    </source>
</evidence>
<feature type="compositionally biased region" description="Polar residues" evidence="5">
    <location>
        <begin position="236"/>
        <end position="248"/>
    </location>
</feature>
<protein>
    <recommendedName>
        <fullName evidence="8">Centrosomal protein of 68 kDa</fullName>
    </recommendedName>
</protein>
<feature type="region of interest" description="Disordered" evidence="5">
    <location>
        <begin position="201"/>
        <end position="254"/>
    </location>
</feature>
<feature type="region of interest" description="Disordered" evidence="5">
    <location>
        <begin position="28"/>
        <end position="64"/>
    </location>
</feature>
<feature type="region of interest" description="Disordered" evidence="5">
    <location>
        <begin position="344"/>
        <end position="375"/>
    </location>
</feature>
<evidence type="ECO:0000256" key="3">
    <source>
        <dbReference type="ARBA" id="ARBA00022737"/>
    </source>
</evidence>
<feature type="compositionally biased region" description="Low complexity" evidence="5">
    <location>
        <begin position="209"/>
        <end position="221"/>
    </location>
</feature>
<dbReference type="AlphaFoldDB" id="A0A9D3LLE3"/>
<dbReference type="Proteomes" id="UP001044222">
    <property type="component" value="Chromosome 18"/>
</dbReference>
<evidence type="ECO:0000256" key="4">
    <source>
        <dbReference type="ARBA" id="ARBA00023136"/>
    </source>
</evidence>
<keyword evidence="2" id="KW-0597">Phosphoprotein</keyword>
<evidence type="ECO:0000256" key="5">
    <source>
        <dbReference type="SAM" id="MobiDB-lite"/>
    </source>
</evidence>
<feature type="region of interest" description="Disordered" evidence="5">
    <location>
        <begin position="700"/>
        <end position="721"/>
    </location>
</feature>
<evidence type="ECO:0000256" key="1">
    <source>
        <dbReference type="ARBA" id="ARBA00004308"/>
    </source>
</evidence>
<accession>A0A9D3LLE3</accession>
<evidence type="ECO:0000256" key="2">
    <source>
        <dbReference type="ARBA" id="ARBA00022553"/>
    </source>
</evidence>
<dbReference type="SUPFAM" id="SSF46966">
    <property type="entry name" value="Spectrin repeat"/>
    <property type="match status" value="1"/>
</dbReference>
<organism evidence="6 7">
    <name type="scientific">Anguilla anguilla</name>
    <name type="common">European freshwater eel</name>
    <name type="synonym">Muraena anguilla</name>
    <dbReference type="NCBI Taxonomy" id="7936"/>
    <lineage>
        <taxon>Eukaryota</taxon>
        <taxon>Metazoa</taxon>
        <taxon>Chordata</taxon>
        <taxon>Craniata</taxon>
        <taxon>Vertebrata</taxon>
        <taxon>Euteleostomi</taxon>
        <taxon>Actinopterygii</taxon>
        <taxon>Neopterygii</taxon>
        <taxon>Teleostei</taxon>
        <taxon>Anguilliformes</taxon>
        <taxon>Anguillidae</taxon>
        <taxon>Anguilla</taxon>
    </lineage>
</organism>
<dbReference type="EMBL" id="JAFIRN010000018">
    <property type="protein sequence ID" value="KAG5831070.1"/>
    <property type="molecule type" value="Genomic_DNA"/>
</dbReference>
<keyword evidence="7" id="KW-1185">Reference proteome</keyword>
<name>A0A9D3LLE3_ANGAN</name>
<dbReference type="Gene3D" id="1.20.58.60">
    <property type="match status" value="1"/>
</dbReference>
<comment type="caution">
    <text evidence="6">The sequence shown here is derived from an EMBL/GenBank/DDBJ whole genome shotgun (WGS) entry which is preliminary data.</text>
</comment>
<sequence length="721" mass="80716">MALEVDRSFPELLSHMEPKSCRWKTRIPVSTSGSHPGISREGLAYGLPAKSPERDRGGQKKTVTMAPRSRYLTEKSQYVVRKPLFADNSHISILKKPPLLEHSEQEVEPEQGCSNLDRHWDMQCLSTLPAEETPDSYDACPASSLSTSAEDLSVPLSTLDLRSWSPHEDTSMVAGFQANLPRRRCLSSPPLDVHSLKVEMSPKWKSTQRSSSLEHYSSSSHFSRRNRAEHSLVQPRDTSLNPRSSLADNKSHPLPLHKMSPFQANYWACAIPRSLLSSPDRKSPNWDPDKEYETLLDYTYPLRPNHLPALDSTGTRSLLRTNPVLLDSGIGLDRFCSSSNLSCSDQPLREKRRGLRATEQVSPAPKEHLHSKHYGYRPFGSSDSSVDQIGLSSESLLETNSKRAHRWTHGWKQGIFASGDPARHFIPTSHVLPARRMVWDSDEEFYALPGQLQELQVLSQHLQTLSEQVCKSYDNSCESLEKETSSERTSATLVENKPEEEGPGEEGEGPIFRSSCGQERSAEVEGLEASLRRLGKEVNRCSLRKVASCMQHLSGMSLDGVSLSEVQGSMPTSLEDFEAKESLMQHIQEFCSNLEKLIIWLYSVVEKMERLTPPAVEIESVKSSLADYQSFQRELCSQQPLTAAVLHKGGILLRSMDSTSPVLKETLRQIEQQSRALEAHAEHLFSSILLAMDSLTEPSSSETEVQVTGLSTQESWLTEQD</sequence>
<keyword evidence="3" id="KW-0677">Repeat</keyword>
<dbReference type="PANTHER" id="PTHR14514">
    <property type="entry name" value="PKA ANCHORING PROTEIN"/>
    <property type="match status" value="1"/>
</dbReference>